<organism evidence="2 3">
    <name type="scientific">Nocardioides flavescens</name>
    <dbReference type="NCBI Taxonomy" id="2691959"/>
    <lineage>
        <taxon>Bacteria</taxon>
        <taxon>Bacillati</taxon>
        <taxon>Actinomycetota</taxon>
        <taxon>Actinomycetes</taxon>
        <taxon>Propionibacteriales</taxon>
        <taxon>Nocardioidaceae</taxon>
        <taxon>Nocardioides</taxon>
    </lineage>
</organism>
<evidence type="ECO:0000313" key="3">
    <source>
        <dbReference type="Proteomes" id="UP000473325"/>
    </source>
</evidence>
<protein>
    <recommendedName>
        <fullName evidence="4">ATP synthase protein I</fullName>
    </recommendedName>
</protein>
<keyword evidence="1" id="KW-1133">Transmembrane helix</keyword>
<accession>A0A6L7F3N9</accession>
<keyword evidence="3" id="KW-1185">Reference proteome</keyword>
<proteinExistence type="predicted"/>
<feature type="transmembrane region" description="Helical" evidence="1">
    <location>
        <begin position="24"/>
        <end position="46"/>
    </location>
</feature>
<reference evidence="2 3" key="1">
    <citation type="submission" date="2019-12" db="EMBL/GenBank/DDBJ databases">
        <authorList>
            <person name="Kun Z."/>
        </authorList>
    </citation>
    <scope>NUCLEOTIDE SEQUENCE [LARGE SCALE GENOMIC DNA]</scope>
    <source>
        <strain evidence="2 3">YIM 123512</strain>
    </source>
</reference>
<dbReference type="AlphaFoldDB" id="A0A6L7F3N9"/>
<evidence type="ECO:0000256" key="1">
    <source>
        <dbReference type="SAM" id="Phobius"/>
    </source>
</evidence>
<gene>
    <name evidence="2" type="ORF">GRQ65_20115</name>
</gene>
<feature type="transmembrane region" description="Helical" evidence="1">
    <location>
        <begin position="83"/>
        <end position="107"/>
    </location>
</feature>
<name>A0A6L7F3N9_9ACTN</name>
<feature type="transmembrane region" description="Helical" evidence="1">
    <location>
        <begin position="119"/>
        <end position="139"/>
    </location>
</feature>
<dbReference type="RefSeq" id="WP_160879785.1">
    <property type="nucleotide sequence ID" value="NZ_WUEK01000015.1"/>
</dbReference>
<evidence type="ECO:0000313" key="2">
    <source>
        <dbReference type="EMBL" id="MXG91853.1"/>
    </source>
</evidence>
<keyword evidence="1" id="KW-0472">Membrane</keyword>
<dbReference type="Proteomes" id="UP000473325">
    <property type="component" value="Unassembled WGS sequence"/>
</dbReference>
<keyword evidence="1" id="KW-0812">Transmembrane</keyword>
<comment type="caution">
    <text evidence="2">The sequence shown here is derived from an EMBL/GenBank/DDBJ whole genome shotgun (WGS) entry which is preliminary data.</text>
</comment>
<dbReference type="EMBL" id="WUEK01000015">
    <property type="protein sequence ID" value="MXG91853.1"/>
    <property type="molecule type" value="Genomic_DNA"/>
</dbReference>
<feature type="transmembrane region" description="Helical" evidence="1">
    <location>
        <begin position="52"/>
        <end position="76"/>
    </location>
</feature>
<sequence length="164" mass="16687">MMTTETRSEARAGSAGVASTEPRVLLGTIAVTAAAGAVASLLGLLASGSDALLGAAVGALTVLLVLTFGCTTLALVARILPSATLLVALVTYLAQAAVLLLVFVRISEIDVFADGPGRSWLALGLVAATLAWMTAQLVLTLRSRQPYFDAPSDPAVEHEAGGQR</sequence>
<evidence type="ECO:0008006" key="4">
    <source>
        <dbReference type="Google" id="ProtNLM"/>
    </source>
</evidence>